<feature type="domain" description="Aminotransferase class I/classII large" evidence="2">
    <location>
        <begin position="87"/>
        <end position="424"/>
    </location>
</feature>
<dbReference type="GO" id="GO:0030170">
    <property type="term" value="F:pyridoxal phosphate binding"/>
    <property type="evidence" value="ECO:0007669"/>
    <property type="project" value="InterPro"/>
</dbReference>
<dbReference type="Gene3D" id="3.90.1150.10">
    <property type="entry name" value="Aspartate Aminotransferase, domain 1"/>
    <property type="match status" value="1"/>
</dbReference>
<dbReference type="InterPro" id="IPR015424">
    <property type="entry name" value="PyrdxlP-dep_Trfase"/>
</dbReference>
<dbReference type="GO" id="GO:0006520">
    <property type="term" value="P:amino acid metabolic process"/>
    <property type="evidence" value="ECO:0007669"/>
    <property type="project" value="TreeGrafter"/>
</dbReference>
<dbReference type="InterPro" id="IPR004839">
    <property type="entry name" value="Aminotransferase_I/II_large"/>
</dbReference>
<dbReference type="InterPro" id="IPR015422">
    <property type="entry name" value="PyrdxlP-dep_Trfase_small"/>
</dbReference>
<dbReference type="InterPro" id="IPR015421">
    <property type="entry name" value="PyrdxlP-dep_Trfase_major"/>
</dbReference>
<dbReference type="PANTHER" id="PTHR43795">
    <property type="entry name" value="BIFUNCTIONAL ASPARTATE AMINOTRANSFERASE AND GLUTAMATE/ASPARTATE-PREPHENATE AMINOTRANSFERASE-RELATED"/>
    <property type="match status" value="1"/>
</dbReference>
<dbReference type="SUPFAM" id="SSF53383">
    <property type="entry name" value="PLP-dependent transferases"/>
    <property type="match status" value="1"/>
</dbReference>
<dbReference type="GeneID" id="33563536"/>
<sequence>MNLKPNLSIRAQENLQVPNIMLDGIKKIYNNKFHLTNNPSGIINMSVAENQLMTKELSEIMGVVNTADPKFFGYSEGPFGTRFLRDCFANNIFNRHFKPHEPIRGDHIVLSSGCSATIDNFTFSVCDPGDGVLFITPYYGGFDTDIIAKAKAKAIPVYLEDISPFDVAQIKPLQAAVDKAFQEGTNVRALILSNPHNPLGRNYTRELIIEYLKFANKNRLHILFDEIYALSVFDHLLTGQAKKQQPDNAPFISVLSIPNLEEYCDKQLIHVAYGMSKDFCLNGYRCGCLVSPWNRDLLEAMRSIAVFTWMSSVTEGMLTELLSDPERIDTFIKTNQARLAESYTYTVETLSKHNISFTPAQAGLFLWIDLRQYIPAPFKTAASHGDREAEFLLWRTMLDQGVYLNLGGGFSERKVGFFRLTFSLPLPILKMGLDRVLKACLETTVATTS</sequence>
<evidence type="ECO:0000313" key="3">
    <source>
        <dbReference type="EMBL" id="ORZ04389.1"/>
    </source>
</evidence>
<dbReference type="PRINTS" id="PR00753">
    <property type="entry name" value="ACCSYNTHASE"/>
</dbReference>
<evidence type="ECO:0000313" key="4">
    <source>
        <dbReference type="Proteomes" id="UP000193648"/>
    </source>
</evidence>
<gene>
    <name evidence="3" type="ORF">BCR41DRAFT_328276</name>
</gene>
<comment type="caution">
    <text evidence="3">The sequence shown here is derived from an EMBL/GenBank/DDBJ whole genome shotgun (WGS) entry which is preliminary data.</text>
</comment>
<evidence type="ECO:0000256" key="1">
    <source>
        <dbReference type="ARBA" id="ARBA00022898"/>
    </source>
</evidence>
<reference evidence="3 4" key="1">
    <citation type="submission" date="2016-07" db="EMBL/GenBank/DDBJ databases">
        <title>Pervasive Adenine N6-methylation of Active Genes in Fungi.</title>
        <authorList>
            <consortium name="DOE Joint Genome Institute"/>
            <person name="Mondo S.J."/>
            <person name="Dannebaum R.O."/>
            <person name="Kuo R.C."/>
            <person name="Labutti K."/>
            <person name="Haridas S."/>
            <person name="Kuo A."/>
            <person name="Salamov A."/>
            <person name="Ahrendt S.R."/>
            <person name="Lipzen A."/>
            <person name="Sullivan W."/>
            <person name="Andreopoulos W.B."/>
            <person name="Clum A."/>
            <person name="Lindquist E."/>
            <person name="Daum C."/>
            <person name="Ramamoorthy G.K."/>
            <person name="Gryganskyi A."/>
            <person name="Culley D."/>
            <person name="Magnuson J.K."/>
            <person name="James T.Y."/>
            <person name="O'Malley M.A."/>
            <person name="Stajich J.E."/>
            <person name="Spatafora J.W."/>
            <person name="Visel A."/>
            <person name="Grigoriev I.V."/>
        </authorList>
    </citation>
    <scope>NUCLEOTIDE SEQUENCE [LARGE SCALE GENOMIC DNA]</scope>
    <source>
        <strain evidence="3 4">NRRL 3116</strain>
    </source>
</reference>
<name>A0A1Y2GA25_9FUNG</name>
<keyword evidence="1" id="KW-0663">Pyridoxal phosphate</keyword>
<evidence type="ECO:0000259" key="2">
    <source>
        <dbReference type="Pfam" id="PF00155"/>
    </source>
</evidence>
<dbReference type="AlphaFoldDB" id="A0A1Y2GA25"/>
<organism evidence="3 4">
    <name type="scientific">Lobosporangium transversale</name>
    <dbReference type="NCBI Taxonomy" id="64571"/>
    <lineage>
        <taxon>Eukaryota</taxon>
        <taxon>Fungi</taxon>
        <taxon>Fungi incertae sedis</taxon>
        <taxon>Mucoromycota</taxon>
        <taxon>Mortierellomycotina</taxon>
        <taxon>Mortierellomycetes</taxon>
        <taxon>Mortierellales</taxon>
        <taxon>Mortierellaceae</taxon>
        <taxon>Lobosporangium</taxon>
    </lineage>
</organism>
<proteinExistence type="predicted"/>
<dbReference type="CDD" id="cd00609">
    <property type="entry name" value="AAT_like"/>
    <property type="match status" value="1"/>
</dbReference>
<dbReference type="PANTHER" id="PTHR43795:SF39">
    <property type="entry name" value="AMINOTRANSFERASE CLASS I_CLASSII DOMAIN-CONTAINING PROTEIN"/>
    <property type="match status" value="1"/>
</dbReference>
<accession>A0A1Y2GA25</accession>
<keyword evidence="4" id="KW-1185">Reference proteome</keyword>
<dbReference type="Gene3D" id="3.40.640.10">
    <property type="entry name" value="Type I PLP-dependent aspartate aminotransferase-like (Major domain)"/>
    <property type="match status" value="1"/>
</dbReference>
<dbReference type="OrthoDB" id="7042322at2759"/>
<dbReference type="Proteomes" id="UP000193648">
    <property type="component" value="Unassembled WGS sequence"/>
</dbReference>
<dbReference type="STRING" id="64571.A0A1Y2GA25"/>
<dbReference type="EMBL" id="MCFF01000057">
    <property type="protein sequence ID" value="ORZ04389.1"/>
    <property type="molecule type" value="Genomic_DNA"/>
</dbReference>
<dbReference type="InParanoid" id="A0A1Y2GA25"/>
<dbReference type="InterPro" id="IPR050478">
    <property type="entry name" value="Ethylene_sulfur-biosynth"/>
</dbReference>
<dbReference type="GO" id="GO:0008483">
    <property type="term" value="F:transaminase activity"/>
    <property type="evidence" value="ECO:0007669"/>
    <property type="project" value="TreeGrafter"/>
</dbReference>
<dbReference type="RefSeq" id="XP_021876497.1">
    <property type="nucleotide sequence ID" value="XM_022021692.1"/>
</dbReference>
<dbReference type="Pfam" id="PF00155">
    <property type="entry name" value="Aminotran_1_2"/>
    <property type="match status" value="1"/>
</dbReference>
<protein>
    <submittedName>
        <fullName evidence="3">1-aminocyclopropane-1-carboxylate synthase</fullName>
    </submittedName>
</protein>
<feature type="non-terminal residue" evidence="3">
    <location>
        <position position="449"/>
    </location>
</feature>